<keyword evidence="2" id="KW-0812">Transmembrane</keyword>
<name>J9CSI2_9ZZZZ</name>
<keyword evidence="2" id="KW-0472">Membrane</keyword>
<evidence type="ECO:0008006" key="4">
    <source>
        <dbReference type="Google" id="ProtNLM"/>
    </source>
</evidence>
<dbReference type="InterPro" id="IPR032272">
    <property type="entry name" value="DUF4834"/>
</dbReference>
<reference evidence="3" key="1">
    <citation type="journal article" date="2012" name="PLoS ONE">
        <title>Gene sets for utilization of primary and secondary nutrition supplies in the distal gut of endangered iberian lynx.</title>
        <authorList>
            <person name="Alcaide M."/>
            <person name="Messina E."/>
            <person name="Richter M."/>
            <person name="Bargiela R."/>
            <person name="Peplies J."/>
            <person name="Huws S.A."/>
            <person name="Newbold C.J."/>
            <person name="Golyshin P.N."/>
            <person name="Simon M.A."/>
            <person name="Lopez G."/>
            <person name="Yakimov M.M."/>
            <person name="Ferrer M."/>
        </authorList>
    </citation>
    <scope>NUCLEOTIDE SEQUENCE</scope>
</reference>
<feature type="compositionally biased region" description="Polar residues" evidence="1">
    <location>
        <begin position="46"/>
        <end position="62"/>
    </location>
</feature>
<dbReference type="Pfam" id="PF16118">
    <property type="entry name" value="DUF4834"/>
    <property type="match status" value="1"/>
</dbReference>
<evidence type="ECO:0000256" key="1">
    <source>
        <dbReference type="SAM" id="MobiDB-lite"/>
    </source>
</evidence>
<feature type="transmembrane region" description="Helical" evidence="2">
    <location>
        <begin position="6"/>
        <end position="31"/>
    </location>
</feature>
<feature type="compositionally biased region" description="Basic residues" evidence="1">
    <location>
        <begin position="68"/>
        <end position="79"/>
    </location>
</feature>
<dbReference type="AlphaFoldDB" id="J9CSI2"/>
<sequence>MHAFLGCLGFIVFGIFIIMFAGAINILKLIFRIRKAKKGFQHTMDQDTYQNQDPYTHSSQDSDNNRQRPSHQRHNRNNRKIFDKSEGEYVDFEDIK</sequence>
<evidence type="ECO:0000313" key="3">
    <source>
        <dbReference type="EMBL" id="EJX03156.1"/>
    </source>
</evidence>
<accession>J9CSI2</accession>
<dbReference type="EMBL" id="AMCI01002278">
    <property type="protein sequence ID" value="EJX03156.1"/>
    <property type="molecule type" value="Genomic_DNA"/>
</dbReference>
<feature type="region of interest" description="Disordered" evidence="1">
    <location>
        <begin position="44"/>
        <end position="84"/>
    </location>
</feature>
<keyword evidence="2" id="KW-1133">Transmembrane helix</keyword>
<gene>
    <name evidence="3" type="ORF">EVA_08735</name>
</gene>
<proteinExistence type="predicted"/>
<evidence type="ECO:0000256" key="2">
    <source>
        <dbReference type="SAM" id="Phobius"/>
    </source>
</evidence>
<comment type="caution">
    <text evidence="3">The sequence shown here is derived from an EMBL/GenBank/DDBJ whole genome shotgun (WGS) entry which is preliminary data.</text>
</comment>
<organism evidence="3">
    <name type="scientific">gut metagenome</name>
    <dbReference type="NCBI Taxonomy" id="749906"/>
    <lineage>
        <taxon>unclassified sequences</taxon>
        <taxon>metagenomes</taxon>
        <taxon>organismal metagenomes</taxon>
    </lineage>
</organism>
<protein>
    <recommendedName>
        <fullName evidence="4">DUF4834 family protein</fullName>
    </recommendedName>
</protein>